<name>A0ACC3NYM4_9PEZI</name>
<accession>A0ACC3NYM4</accession>
<evidence type="ECO:0000313" key="1">
    <source>
        <dbReference type="EMBL" id="KAK3725356.1"/>
    </source>
</evidence>
<protein>
    <submittedName>
        <fullName evidence="1">Uncharacterized protein</fullName>
    </submittedName>
</protein>
<dbReference type="Proteomes" id="UP001281147">
    <property type="component" value="Unassembled WGS sequence"/>
</dbReference>
<comment type="caution">
    <text evidence="1">The sequence shown here is derived from an EMBL/GenBank/DDBJ whole genome shotgun (WGS) entry which is preliminary data.</text>
</comment>
<reference evidence="1" key="1">
    <citation type="submission" date="2023-07" db="EMBL/GenBank/DDBJ databases">
        <title>Black Yeasts Isolated from many extreme environments.</title>
        <authorList>
            <person name="Coleine C."/>
            <person name="Stajich J.E."/>
            <person name="Selbmann L."/>
        </authorList>
    </citation>
    <scope>NUCLEOTIDE SEQUENCE</scope>
    <source>
        <strain evidence="1">CCFEE 5714</strain>
    </source>
</reference>
<gene>
    <name evidence="1" type="ORF">LTR37_000326</name>
</gene>
<proteinExistence type="predicted"/>
<keyword evidence="2" id="KW-1185">Reference proteome</keyword>
<sequence>MDKSPFARLAGELRNEIWALAVKRDITHSIDAANTTLEPPLTRTCKQVRLECQLYVYTENDFDVSFICPGKRNLLNRWVRVLGPTRLSHVQSLTVNCYNPQCSTFQLPSFFGNKDARPGVLTVMKDTGTGTGTGRDKMQEWWKREVKGYKQVFKKDV</sequence>
<dbReference type="EMBL" id="JAUTXU010000002">
    <property type="protein sequence ID" value="KAK3725356.1"/>
    <property type="molecule type" value="Genomic_DNA"/>
</dbReference>
<organism evidence="1 2">
    <name type="scientific">Vermiconidia calcicola</name>
    <dbReference type="NCBI Taxonomy" id="1690605"/>
    <lineage>
        <taxon>Eukaryota</taxon>
        <taxon>Fungi</taxon>
        <taxon>Dikarya</taxon>
        <taxon>Ascomycota</taxon>
        <taxon>Pezizomycotina</taxon>
        <taxon>Dothideomycetes</taxon>
        <taxon>Dothideomycetidae</taxon>
        <taxon>Mycosphaerellales</taxon>
        <taxon>Extremaceae</taxon>
        <taxon>Vermiconidia</taxon>
    </lineage>
</organism>
<evidence type="ECO:0000313" key="2">
    <source>
        <dbReference type="Proteomes" id="UP001281147"/>
    </source>
</evidence>